<gene>
    <name evidence="1" type="ORF">ISN45_At03g044990</name>
</gene>
<protein>
    <submittedName>
        <fullName evidence="1">Uncharacterized protein</fullName>
    </submittedName>
</protein>
<evidence type="ECO:0000313" key="2">
    <source>
        <dbReference type="Proteomes" id="UP000694240"/>
    </source>
</evidence>
<organism evidence="1 2">
    <name type="scientific">Arabidopsis thaliana x Arabidopsis arenosa</name>
    <dbReference type="NCBI Taxonomy" id="1240361"/>
    <lineage>
        <taxon>Eukaryota</taxon>
        <taxon>Viridiplantae</taxon>
        <taxon>Streptophyta</taxon>
        <taxon>Embryophyta</taxon>
        <taxon>Tracheophyta</taxon>
        <taxon>Spermatophyta</taxon>
        <taxon>Magnoliopsida</taxon>
        <taxon>eudicotyledons</taxon>
        <taxon>Gunneridae</taxon>
        <taxon>Pentapetalae</taxon>
        <taxon>rosids</taxon>
        <taxon>malvids</taxon>
        <taxon>Brassicales</taxon>
        <taxon>Brassicaceae</taxon>
        <taxon>Camelineae</taxon>
        <taxon>Arabidopsis</taxon>
    </lineage>
</organism>
<dbReference type="EMBL" id="JAEFBK010000003">
    <property type="protein sequence ID" value="KAG7628225.1"/>
    <property type="molecule type" value="Genomic_DNA"/>
</dbReference>
<evidence type="ECO:0000313" key="1">
    <source>
        <dbReference type="EMBL" id="KAG7628225.1"/>
    </source>
</evidence>
<reference evidence="1 2" key="1">
    <citation type="submission" date="2020-12" db="EMBL/GenBank/DDBJ databases">
        <title>Concerted genomic and epigenomic changes stabilize Arabidopsis allopolyploids.</title>
        <authorList>
            <person name="Chen Z."/>
        </authorList>
    </citation>
    <scope>NUCLEOTIDE SEQUENCE [LARGE SCALE GENOMIC DNA]</scope>
    <source>
        <strain evidence="1">Allo738</strain>
        <tissue evidence="1">Leaf</tissue>
    </source>
</reference>
<accession>A0A8T2EVV4</accession>
<dbReference type="AlphaFoldDB" id="A0A8T2EVV4"/>
<name>A0A8T2EVV4_9BRAS</name>
<comment type="caution">
    <text evidence="1">The sequence shown here is derived from an EMBL/GenBank/DDBJ whole genome shotgun (WGS) entry which is preliminary data.</text>
</comment>
<sequence length="32" mass="3644">MNGQNQRPHPPLITINRIPFRELSMVAQGSIK</sequence>
<proteinExistence type="predicted"/>
<keyword evidence="2" id="KW-1185">Reference proteome</keyword>
<dbReference type="Proteomes" id="UP000694240">
    <property type="component" value="Chromosome 3"/>
</dbReference>